<evidence type="ECO:0000256" key="1">
    <source>
        <dbReference type="SAM" id="MobiDB-lite"/>
    </source>
</evidence>
<name>A0A8C1I5E8_CYPCA</name>
<dbReference type="InterPro" id="IPR036181">
    <property type="entry name" value="MIT_dom_sf"/>
</dbReference>
<dbReference type="SMART" id="SM00312">
    <property type="entry name" value="PX"/>
    <property type="match status" value="1"/>
</dbReference>
<dbReference type="InterPro" id="IPR036871">
    <property type="entry name" value="PX_dom_sf"/>
</dbReference>
<dbReference type="InterPro" id="IPR007330">
    <property type="entry name" value="MIT_dom"/>
</dbReference>
<sequence length="427" mass="48241">MSRKAKTEEYHRFFTVTDPRTHEKGHTEYKVTARFVSKTQPENVKEVVVWKRYSELKKLHGELAYTHRNLFRRLEEFPSFPRAQVFGRFDETVIEERRKAAEAMLLFTTNIPALYNSPQLKDFFRGAEVRRPMETAAVSPSLPPPLIPLPERNPELLAEEETGREAHIQPQELESDQRLTDLTLPELAVEALSDTESSPTQETHAETEIQGLTEKERETDNTTHQNNGTDQCSAATTDTTTRQFVTVINPIMSYLISIIADCSILLFHLPEASLEIPGSPVDQSEEFDSLFDSGLDEHSYKAPPPLSDTDLAIFDPCAKEDQPYGSPSHAELLSVPLTVPDGTESAGDVSYVYQASEELKAALEKERDGEYSAAVQQYRMAVDIFMKGVQGDVDLKRREAVKRKIAEILEHAERLLSIQTPTHDHDT</sequence>
<dbReference type="SMART" id="SM00745">
    <property type="entry name" value="MIT"/>
    <property type="match status" value="1"/>
</dbReference>
<evidence type="ECO:0000259" key="2">
    <source>
        <dbReference type="PROSITE" id="PS50195"/>
    </source>
</evidence>
<reference evidence="3" key="1">
    <citation type="submission" date="2025-08" db="UniProtKB">
        <authorList>
            <consortium name="Ensembl"/>
        </authorList>
    </citation>
    <scope>IDENTIFICATION</scope>
</reference>
<dbReference type="CDD" id="cd02677">
    <property type="entry name" value="MIT_SNX15"/>
    <property type="match status" value="1"/>
</dbReference>
<keyword evidence="4" id="KW-1185">Reference proteome</keyword>
<dbReference type="InterPro" id="IPR051866">
    <property type="entry name" value="Intracell_Sig-Traffick_Protein"/>
</dbReference>
<dbReference type="Gene3D" id="3.30.1520.10">
    <property type="entry name" value="Phox-like domain"/>
    <property type="match status" value="1"/>
</dbReference>
<dbReference type="PROSITE" id="PS50195">
    <property type="entry name" value="PX"/>
    <property type="match status" value="1"/>
</dbReference>
<feature type="compositionally biased region" description="Basic and acidic residues" evidence="1">
    <location>
        <begin position="203"/>
        <end position="221"/>
    </location>
</feature>
<feature type="domain" description="PX" evidence="2">
    <location>
        <begin position="7"/>
        <end position="131"/>
    </location>
</feature>
<dbReference type="Proteomes" id="UP000694427">
    <property type="component" value="Unplaced"/>
</dbReference>
<dbReference type="OMA" id="YQANEEM"/>
<dbReference type="Ensembl" id="ENSCCRT00010000404.1">
    <property type="protein sequence ID" value="ENSCCRP00010000375.1"/>
    <property type="gene ID" value="ENSCCRG00010000180.1"/>
</dbReference>
<feature type="region of interest" description="Disordered" evidence="1">
    <location>
        <begin position="161"/>
        <end position="180"/>
    </location>
</feature>
<dbReference type="Pfam" id="PF04212">
    <property type="entry name" value="MIT"/>
    <property type="match status" value="1"/>
</dbReference>
<dbReference type="InterPro" id="IPR001683">
    <property type="entry name" value="PX_dom"/>
</dbReference>
<dbReference type="AlphaFoldDB" id="A0A8C1I5E8"/>
<evidence type="ECO:0000313" key="4">
    <source>
        <dbReference type="Proteomes" id="UP000694427"/>
    </source>
</evidence>
<dbReference type="PANTHER" id="PTHR15508">
    <property type="entry name" value="RIBOSOMAL PROTEIN S6 KINASE"/>
    <property type="match status" value="1"/>
</dbReference>
<dbReference type="Pfam" id="PF00787">
    <property type="entry name" value="PX"/>
    <property type="match status" value="1"/>
</dbReference>
<evidence type="ECO:0000313" key="3">
    <source>
        <dbReference type="Ensembl" id="ENSCCRP00010000375.1"/>
    </source>
</evidence>
<dbReference type="SUPFAM" id="SSF64268">
    <property type="entry name" value="PX domain"/>
    <property type="match status" value="1"/>
</dbReference>
<dbReference type="SUPFAM" id="SSF116846">
    <property type="entry name" value="MIT domain"/>
    <property type="match status" value="1"/>
</dbReference>
<protein>
    <submittedName>
        <fullName evidence="3">Sorting nexin-15-like</fullName>
    </submittedName>
</protein>
<feature type="region of interest" description="Disordered" evidence="1">
    <location>
        <begin position="192"/>
        <end position="234"/>
    </location>
</feature>
<proteinExistence type="predicted"/>
<dbReference type="PANTHER" id="PTHR15508:SF9">
    <property type="entry name" value="SORTING NEXIN-15"/>
    <property type="match status" value="1"/>
</dbReference>
<organism evidence="3 4">
    <name type="scientific">Cyprinus carpio</name>
    <name type="common">Common carp</name>
    <dbReference type="NCBI Taxonomy" id="7962"/>
    <lineage>
        <taxon>Eukaryota</taxon>
        <taxon>Metazoa</taxon>
        <taxon>Chordata</taxon>
        <taxon>Craniata</taxon>
        <taxon>Vertebrata</taxon>
        <taxon>Euteleostomi</taxon>
        <taxon>Actinopterygii</taxon>
        <taxon>Neopterygii</taxon>
        <taxon>Teleostei</taxon>
        <taxon>Ostariophysi</taxon>
        <taxon>Cypriniformes</taxon>
        <taxon>Cyprinidae</taxon>
        <taxon>Cyprininae</taxon>
        <taxon>Cyprinus</taxon>
    </lineage>
</organism>
<reference evidence="3" key="2">
    <citation type="submission" date="2025-09" db="UniProtKB">
        <authorList>
            <consortium name="Ensembl"/>
        </authorList>
    </citation>
    <scope>IDENTIFICATION</scope>
</reference>
<accession>A0A8C1I5E8</accession>
<dbReference type="Gene3D" id="1.20.58.80">
    <property type="entry name" value="Phosphotransferase system, lactose/cellobiose-type IIA subunit"/>
    <property type="match status" value="1"/>
</dbReference>
<dbReference type="GO" id="GO:0035091">
    <property type="term" value="F:phosphatidylinositol binding"/>
    <property type="evidence" value="ECO:0007669"/>
    <property type="project" value="InterPro"/>
</dbReference>
<gene>
    <name evidence="3" type="primary">LOC109073178</name>
</gene>